<feature type="domain" description="4'-phosphopantetheinyl transferase" evidence="2">
    <location>
        <begin position="106"/>
        <end position="177"/>
    </location>
</feature>
<dbReference type="InterPro" id="IPR008278">
    <property type="entry name" value="4-PPantetheinyl_Trfase_dom"/>
</dbReference>
<evidence type="ECO:0000313" key="3">
    <source>
        <dbReference type="EMBL" id="MCV7629892.1"/>
    </source>
</evidence>
<protein>
    <submittedName>
        <fullName evidence="3">4'-phosphopantetheinyl transferase superfamily protein</fullName>
    </submittedName>
</protein>
<dbReference type="GO" id="GO:0008897">
    <property type="term" value="F:holo-[acyl-carrier-protein] synthase activity"/>
    <property type="evidence" value="ECO:0007669"/>
    <property type="project" value="InterPro"/>
</dbReference>
<dbReference type="Gene3D" id="3.90.470.20">
    <property type="entry name" value="4'-phosphopantetheinyl transferase domain"/>
    <property type="match status" value="1"/>
</dbReference>
<dbReference type="AlphaFoldDB" id="A0AAP3AIK4"/>
<sequence>MSVATGPWGLTSAVPASAGAADAVSALLSQVRTALTAAWGVPVGPLGLRHACPRCGSAAHGVPALTGLPPGRVALVSFTRVRMPGTEDRARIGAWWAPARPADGFGVGVDVERADAAAFADEDGLGGVGFSTAERARVRELPAPERPAARARLWTRKEALVKAAGTGFTGDPAAVDALSVPADVVLVDLTDRLPGGLVGTLARRGR</sequence>
<dbReference type="Pfam" id="PF01648">
    <property type="entry name" value="ACPS"/>
    <property type="match status" value="1"/>
</dbReference>
<keyword evidence="1 3" id="KW-0808">Transferase</keyword>
<accession>A0AAP3AIK4</accession>
<evidence type="ECO:0000256" key="1">
    <source>
        <dbReference type="ARBA" id="ARBA00022679"/>
    </source>
</evidence>
<evidence type="ECO:0000259" key="2">
    <source>
        <dbReference type="Pfam" id="PF01648"/>
    </source>
</evidence>
<dbReference type="Proteomes" id="UP001205867">
    <property type="component" value="Unassembled WGS sequence"/>
</dbReference>
<evidence type="ECO:0000313" key="4">
    <source>
        <dbReference type="Proteomes" id="UP001205867"/>
    </source>
</evidence>
<dbReference type="SUPFAM" id="SSF56214">
    <property type="entry name" value="4'-phosphopantetheinyl transferase"/>
    <property type="match status" value="1"/>
</dbReference>
<gene>
    <name evidence="3" type="ORF">M3A82_011205</name>
</gene>
<proteinExistence type="predicted"/>
<dbReference type="RefSeq" id="WP_060973612.1">
    <property type="nucleotide sequence ID" value="NZ_CP082331.1"/>
</dbReference>
<organism evidence="3 4">
    <name type="scientific">Micrococcus luteus</name>
    <name type="common">Micrococcus lysodeikticus</name>
    <dbReference type="NCBI Taxonomy" id="1270"/>
    <lineage>
        <taxon>Bacteria</taxon>
        <taxon>Bacillati</taxon>
        <taxon>Actinomycetota</taxon>
        <taxon>Actinomycetes</taxon>
        <taxon>Micrococcales</taxon>
        <taxon>Micrococcaceae</taxon>
        <taxon>Micrococcus</taxon>
    </lineage>
</organism>
<name>A0AAP3AIK4_MICLU</name>
<comment type="caution">
    <text evidence="3">The sequence shown here is derived from an EMBL/GenBank/DDBJ whole genome shotgun (WGS) entry which is preliminary data.</text>
</comment>
<dbReference type="InterPro" id="IPR037143">
    <property type="entry name" value="4-PPantetheinyl_Trfase_dom_sf"/>
</dbReference>
<dbReference type="GO" id="GO:0000287">
    <property type="term" value="F:magnesium ion binding"/>
    <property type="evidence" value="ECO:0007669"/>
    <property type="project" value="InterPro"/>
</dbReference>
<reference evidence="3" key="1">
    <citation type="submission" date="2023-06" db="EMBL/GenBank/DDBJ databases">
        <title>lsaBGC provides a comprehensive framework for evolutionary analysis of biosynthetic gene clusters within focal taxa.</title>
        <authorList>
            <person name="Salamzade R."/>
            <person name="Sandstrom S."/>
            <person name="Kalan L.R."/>
        </authorList>
    </citation>
    <scope>NUCLEOTIDE SEQUENCE</scope>
    <source>
        <strain evidence="3">P3-SID899</strain>
    </source>
</reference>
<dbReference type="EMBL" id="JALXKZ020000043">
    <property type="protein sequence ID" value="MCV7629892.1"/>
    <property type="molecule type" value="Genomic_DNA"/>
</dbReference>